<evidence type="ECO:0000256" key="1">
    <source>
        <dbReference type="SAM" id="MobiDB-lite"/>
    </source>
</evidence>
<dbReference type="EMBL" id="UINC01084412">
    <property type="protein sequence ID" value="SVC31037.1"/>
    <property type="molecule type" value="Genomic_DNA"/>
</dbReference>
<feature type="region of interest" description="Disordered" evidence="1">
    <location>
        <begin position="1"/>
        <end position="39"/>
    </location>
</feature>
<proteinExistence type="predicted"/>
<evidence type="ECO:0000313" key="2">
    <source>
        <dbReference type="EMBL" id="SVC31037.1"/>
    </source>
</evidence>
<dbReference type="AlphaFoldDB" id="A0A382L7P0"/>
<gene>
    <name evidence="2" type="ORF">METZ01_LOCUS283891</name>
</gene>
<protein>
    <submittedName>
        <fullName evidence="2">Uncharacterized protein</fullName>
    </submittedName>
</protein>
<feature type="non-terminal residue" evidence="2">
    <location>
        <position position="1"/>
    </location>
</feature>
<name>A0A382L7P0_9ZZZZ</name>
<reference evidence="2" key="1">
    <citation type="submission" date="2018-05" db="EMBL/GenBank/DDBJ databases">
        <authorList>
            <person name="Lanie J.A."/>
            <person name="Ng W.-L."/>
            <person name="Kazmierczak K.M."/>
            <person name="Andrzejewski T.M."/>
            <person name="Davidsen T.M."/>
            <person name="Wayne K.J."/>
            <person name="Tettelin H."/>
            <person name="Glass J.I."/>
            <person name="Rusch D."/>
            <person name="Podicherti R."/>
            <person name="Tsui H.-C.T."/>
            <person name="Winkler M.E."/>
        </authorList>
    </citation>
    <scope>NUCLEOTIDE SEQUENCE</scope>
</reference>
<accession>A0A382L7P0</accession>
<organism evidence="2">
    <name type="scientific">marine metagenome</name>
    <dbReference type="NCBI Taxonomy" id="408172"/>
    <lineage>
        <taxon>unclassified sequences</taxon>
        <taxon>metagenomes</taxon>
        <taxon>ecological metagenomes</taxon>
    </lineage>
</organism>
<feature type="compositionally biased region" description="Gly residues" evidence="1">
    <location>
        <begin position="28"/>
        <end position="39"/>
    </location>
</feature>
<sequence length="39" mass="3878">VFVIDDLQTSGGQGRSDDVAVQPFQTGPIGGVDAGGGME</sequence>